<name>A0ABP8RV29_9PSEU</name>
<proteinExistence type="inferred from homology"/>
<keyword evidence="9" id="KW-1185">Reference proteome</keyword>
<keyword evidence="4" id="KW-0274">FAD</keyword>
<protein>
    <submittedName>
        <fullName evidence="8">Acyl-CoA dehydrogenase family protein</fullName>
    </submittedName>
</protein>
<keyword evidence="5" id="KW-0560">Oxidoreductase</keyword>
<dbReference type="InterPro" id="IPR037069">
    <property type="entry name" value="AcylCoA_DH/ox_N_sf"/>
</dbReference>
<evidence type="ECO:0000256" key="1">
    <source>
        <dbReference type="ARBA" id="ARBA00001974"/>
    </source>
</evidence>
<accession>A0ABP8RV29</accession>
<dbReference type="PANTHER" id="PTHR43884">
    <property type="entry name" value="ACYL-COA DEHYDROGENASE"/>
    <property type="match status" value="1"/>
</dbReference>
<dbReference type="InterPro" id="IPR009075">
    <property type="entry name" value="AcylCo_DH/oxidase_C"/>
</dbReference>
<dbReference type="RefSeq" id="WP_345419124.1">
    <property type="nucleotide sequence ID" value="NZ_BAABGT010000040.1"/>
</dbReference>
<evidence type="ECO:0000313" key="8">
    <source>
        <dbReference type="EMBL" id="GAA4548454.1"/>
    </source>
</evidence>
<comment type="cofactor">
    <cofactor evidence="1">
        <name>FAD</name>
        <dbReference type="ChEBI" id="CHEBI:57692"/>
    </cofactor>
</comment>
<evidence type="ECO:0000259" key="6">
    <source>
        <dbReference type="Pfam" id="PF00441"/>
    </source>
</evidence>
<evidence type="ECO:0000256" key="5">
    <source>
        <dbReference type="ARBA" id="ARBA00023002"/>
    </source>
</evidence>
<dbReference type="SUPFAM" id="SSF56645">
    <property type="entry name" value="Acyl-CoA dehydrogenase NM domain-like"/>
    <property type="match status" value="1"/>
</dbReference>
<sequence>MSADNESALKDLIAAIAEEHVEPEPGELPAVWAAVAEAGLTRIGVPEENGGSDGDLGDLLVVVGELARHGIGTPIVACAAANVLLGRHHEIDNAIRGVAAPGGVDRDVLRDVPWGRHAAEVLVPLRDRVRIVDVEHAAVEEDVDLADEPRDTVRPDGGVGGARLDEARGSDLTLLVGLLRAGALLGTLTGAYDLTRTYVAEREQFGAPLVRLPAVATQLATMRTAQITASTAVRRAAEIVDERGGVDAGDATVAAAVAAARISTASAAGDVARIAHQLHGAMGITQEYPLHRLTRRLWAWRDTDGTESEWSARLGTLCLDGGEAVLWDVVTASVPPRDVA</sequence>
<organism evidence="8 9">
    <name type="scientific">Pseudonocardia xishanensis</name>
    <dbReference type="NCBI Taxonomy" id="630995"/>
    <lineage>
        <taxon>Bacteria</taxon>
        <taxon>Bacillati</taxon>
        <taxon>Actinomycetota</taxon>
        <taxon>Actinomycetes</taxon>
        <taxon>Pseudonocardiales</taxon>
        <taxon>Pseudonocardiaceae</taxon>
        <taxon>Pseudonocardia</taxon>
    </lineage>
</organism>
<dbReference type="Pfam" id="PF02771">
    <property type="entry name" value="Acyl-CoA_dh_N"/>
    <property type="match status" value="1"/>
</dbReference>
<dbReference type="Pfam" id="PF00441">
    <property type="entry name" value="Acyl-CoA_dh_1"/>
    <property type="match status" value="1"/>
</dbReference>
<evidence type="ECO:0000256" key="4">
    <source>
        <dbReference type="ARBA" id="ARBA00022827"/>
    </source>
</evidence>
<evidence type="ECO:0000259" key="7">
    <source>
        <dbReference type="Pfam" id="PF02771"/>
    </source>
</evidence>
<keyword evidence="3" id="KW-0285">Flavoprotein</keyword>
<reference evidence="9" key="1">
    <citation type="journal article" date="2019" name="Int. J. Syst. Evol. Microbiol.">
        <title>The Global Catalogue of Microorganisms (GCM) 10K type strain sequencing project: providing services to taxonomists for standard genome sequencing and annotation.</title>
        <authorList>
            <consortium name="The Broad Institute Genomics Platform"/>
            <consortium name="The Broad Institute Genome Sequencing Center for Infectious Disease"/>
            <person name="Wu L."/>
            <person name="Ma J."/>
        </authorList>
    </citation>
    <scope>NUCLEOTIDE SEQUENCE [LARGE SCALE GENOMIC DNA]</scope>
    <source>
        <strain evidence="9">JCM 17906</strain>
    </source>
</reference>
<evidence type="ECO:0000313" key="9">
    <source>
        <dbReference type="Proteomes" id="UP001501598"/>
    </source>
</evidence>
<comment type="similarity">
    <text evidence="2">Belongs to the acyl-CoA dehydrogenase family.</text>
</comment>
<dbReference type="InterPro" id="IPR009100">
    <property type="entry name" value="AcylCoA_DH/oxidase_NM_dom_sf"/>
</dbReference>
<feature type="domain" description="Acyl-CoA dehydrogenase/oxidase C-terminal" evidence="6">
    <location>
        <begin position="181"/>
        <end position="306"/>
    </location>
</feature>
<feature type="domain" description="Acyl-CoA dehydrogenase/oxidase N-terminal" evidence="7">
    <location>
        <begin position="5"/>
        <end position="82"/>
    </location>
</feature>
<dbReference type="InterPro" id="IPR036250">
    <property type="entry name" value="AcylCo_DH-like_C"/>
</dbReference>
<evidence type="ECO:0000256" key="2">
    <source>
        <dbReference type="ARBA" id="ARBA00009347"/>
    </source>
</evidence>
<gene>
    <name evidence="8" type="ORF">GCM10023175_34750</name>
</gene>
<dbReference type="Gene3D" id="1.20.140.10">
    <property type="entry name" value="Butyryl-CoA Dehydrogenase, subunit A, domain 3"/>
    <property type="match status" value="1"/>
</dbReference>
<dbReference type="SUPFAM" id="SSF47203">
    <property type="entry name" value="Acyl-CoA dehydrogenase C-terminal domain-like"/>
    <property type="match status" value="1"/>
</dbReference>
<dbReference type="Gene3D" id="1.10.540.10">
    <property type="entry name" value="Acyl-CoA dehydrogenase/oxidase, N-terminal domain"/>
    <property type="match status" value="1"/>
</dbReference>
<dbReference type="InterPro" id="IPR013786">
    <property type="entry name" value="AcylCoA_DH/ox_N"/>
</dbReference>
<dbReference type="EMBL" id="BAABGT010000040">
    <property type="protein sequence ID" value="GAA4548454.1"/>
    <property type="molecule type" value="Genomic_DNA"/>
</dbReference>
<evidence type="ECO:0000256" key="3">
    <source>
        <dbReference type="ARBA" id="ARBA00022630"/>
    </source>
</evidence>
<dbReference type="Proteomes" id="UP001501598">
    <property type="component" value="Unassembled WGS sequence"/>
</dbReference>
<dbReference type="PANTHER" id="PTHR43884:SF20">
    <property type="entry name" value="ACYL-COA DEHYDROGENASE FADE28"/>
    <property type="match status" value="1"/>
</dbReference>
<comment type="caution">
    <text evidence="8">The sequence shown here is derived from an EMBL/GenBank/DDBJ whole genome shotgun (WGS) entry which is preliminary data.</text>
</comment>